<gene>
    <name evidence="1" type="ORF">SLEP1_g32252</name>
</gene>
<evidence type="ECO:0000313" key="2">
    <source>
        <dbReference type="Proteomes" id="UP001054252"/>
    </source>
</evidence>
<accession>A0AAV5KCN3</accession>
<name>A0AAV5KCN3_9ROSI</name>
<dbReference type="EMBL" id="BPVZ01000060">
    <property type="protein sequence ID" value="GKV22372.1"/>
    <property type="molecule type" value="Genomic_DNA"/>
</dbReference>
<protein>
    <submittedName>
        <fullName evidence="1">Uncharacterized protein</fullName>
    </submittedName>
</protein>
<reference evidence="1 2" key="1">
    <citation type="journal article" date="2021" name="Commun. Biol.">
        <title>The genome of Shorea leprosula (Dipterocarpaceae) highlights the ecological relevance of drought in aseasonal tropical rainforests.</title>
        <authorList>
            <person name="Ng K.K.S."/>
            <person name="Kobayashi M.J."/>
            <person name="Fawcett J.A."/>
            <person name="Hatakeyama M."/>
            <person name="Paape T."/>
            <person name="Ng C.H."/>
            <person name="Ang C.C."/>
            <person name="Tnah L.H."/>
            <person name="Lee C.T."/>
            <person name="Nishiyama T."/>
            <person name="Sese J."/>
            <person name="O'Brien M.J."/>
            <person name="Copetti D."/>
            <person name="Mohd Noor M.I."/>
            <person name="Ong R.C."/>
            <person name="Putra M."/>
            <person name="Sireger I.Z."/>
            <person name="Indrioko S."/>
            <person name="Kosugi Y."/>
            <person name="Izuno A."/>
            <person name="Isagi Y."/>
            <person name="Lee S.L."/>
            <person name="Shimizu K.K."/>
        </authorList>
    </citation>
    <scope>NUCLEOTIDE SEQUENCE [LARGE SCALE GENOMIC DNA]</scope>
    <source>
        <strain evidence="1">214</strain>
    </source>
</reference>
<proteinExistence type="predicted"/>
<organism evidence="1 2">
    <name type="scientific">Rubroshorea leprosula</name>
    <dbReference type="NCBI Taxonomy" id="152421"/>
    <lineage>
        <taxon>Eukaryota</taxon>
        <taxon>Viridiplantae</taxon>
        <taxon>Streptophyta</taxon>
        <taxon>Embryophyta</taxon>
        <taxon>Tracheophyta</taxon>
        <taxon>Spermatophyta</taxon>
        <taxon>Magnoliopsida</taxon>
        <taxon>eudicotyledons</taxon>
        <taxon>Gunneridae</taxon>
        <taxon>Pentapetalae</taxon>
        <taxon>rosids</taxon>
        <taxon>malvids</taxon>
        <taxon>Malvales</taxon>
        <taxon>Dipterocarpaceae</taxon>
        <taxon>Rubroshorea</taxon>
    </lineage>
</organism>
<dbReference type="Proteomes" id="UP001054252">
    <property type="component" value="Unassembled WGS sequence"/>
</dbReference>
<evidence type="ECO:0000313" key="1">
    <source>
        <dbReference type="EMBL" id="GKV22372.1"/>
    </source>
</evidence>
<sequence>MTCPWLGENESSVLVLLQKPAGFLNHQLRFCCCRKILVCASFSKAEFTHLIVGFCPLSAALCLPEFC</sequence>
<dbReference type="AlphaFoldDB" id="A0AAV5KCN3"/>
<comment type="caution">
    <text evidence="1">The sequence shown here is derived from an EMBL/GenBank/DDBJ whole genome shotgun (WGS) entry which is preliminary data.</text>
</comment>
<keyword evidence="2" id="KW-1185">Reference proteome</keyword>